<dbReference type="GO" id="GO:0003899">
    <property type="term" value="F:DNA-directed RNA polymerase activity"/>
    <property type="evidence" value="ECO:0007669"/>
    <property type="project" value="InterPro"/>
</dbReference>
<evidence type="ECO:0000259" key="9">
    <source>
        <dbReference type="SMART" id="SM00662"/>
    </source>
</evidence>
<accession>A0A8H3IR53</accession>
<sequence>MDVYEPMDDIDALEDRGPQVQVRVAGKKNVDFILRNIDLALANSLRRIMLAEIPTVAIDLVEVLENTSVIPDEFLAHRLGLIPLNSKDADQLNYTRDCECDSYCDLCSIVLQLEARCDTRGVMKVYARDLVVSSRGPTSELGRPVTLDDQGEGPIVTKLRKRQAVKLRCIVKKGIAKEHAKWAPTAAIGFEYDPYNKLRHTDYWFEHNAEEEWPKSKNAEWEDPPVEGAPFDYKAVPDTFYLDVESSGVMEPDLIVQQGIKVLQQKLAAVVQGLTGETDRGADEATNYDPSTPGFSAGANDTMMDGGYTTPYGGGGGGAGQTSVWGGGTTPYGATPYGQASGW</sequence>
<dbReference type="InterPro" id="IPR001514">
    <property type="entry name" value="DNA-dir_RNA_pol_30-40kDasu_CS"/>
</dbReference>
<feature type="domain" description="DNA-directed RNA polymerase RpoA/D/Rpb3-type" evidence="9">
    <location>
        <begin position="29"/>
        <end position="273"/>
    </location>
</feature>
<reference evidence="10" key="1">
    <citation type="submission" date="2021-03" db="EMBL/GenBank/DDBJ databases">
        <authorList>
            <person name="Tagirdzhanova G."/>
        </authorList>
    </citation>
    <scope>NUCLEOTIDE SEQUENCE</scope>
</reference>
<dbReference type="OrthoDB" id="270173at2759"/>
<comment type="similarity">
    <text evidence="6">Belongs to the archaeal Rpo3/eukaryotic RPB3 RNA polymerase subunit family.</text>
</comment>
<dbReference type="SUPFAM" id="SSF56553">
    <property type="entry name" value="Insert subdomain of RNA polymerase alpha subunit"/>
    <property type="match status" value="1"/>
</dbReference>
<dbReference type="GO" id="GO:0005665">
    <property type="term" value="C:RNA polymerase II, core complex"/>
    <property type="evidence" value="ECO:0007669"/>
    <property type="project" value="TreeGrafter"/>
</dbReference>
<keyword evidence="5" id="KW-0539">Nucleus</keyword>
<dbReference type="InterPro" id="IPR036603">
    <property type="entry name" value="RBP11-like"/>
</dbReference>
<organism evidence="10 11">
    <name type="scientific">Gomphillus americanus</name>
    <dbReference type="NCBI Taxonomy" id="1940652"/>
    <lineage>
        <taxon>Eukaryota</taxon>
        <taxon>Fungi</taxon>
        <taxon>Dikarya</taxon>
        <taxon>Ascomycota</taxon>
        <taxon>Pezizomycotina</taxon>
        <taxon>Lecanoromycetes</taxon>
        <taxon>OSLEUM clade</taxon>
        <taxon>Ostropomycetidae</taxon>
        <taxon>Ostropales</taxon>
        <taxon>Graphidaceae</taxon>
        <taxon>Gomphilloideae</taxon>
        <taxon>Gomphillus</taxon>
    </lineage>
</organism>
<keyword evidence="11" id="KW-1185">Reference proteome</keyword>
<comment type="caution">
    <text evidence="10">The sequence shown here is derived from an EMBL/GenBank/DDBJ whole genome shotgun (WGS) entry which is preliminary data.</text>
</comment>
<evidence type="ECO:0000313" key="11">
    <source>
        <dbReference type="Proteomes" id="UP000664169"/>
    </source>
</evidence>
<dbReference type="InterPro" id="IPR011262">
    <property type="entry name" value="DNA-dir_RNA_pol_insert"/>
</dbReference>
<comment type="subunit">
    <text evidence="2">Component of the RNA polymerase II (Pol II) complex consisting of 12 subunits.</text>
</comment>
<dbReference type="GO" id="GO:0046983">
    <property type="term" value="F:protein dimerization activity"/>
    <property type="evidence" value="ECO:0007669"/>
    <property type="project" value="InterPro"/>
</dbReference>
<dbReference type="InterPro" id="IPR050518">
    <property type="entry name" value="Rpo3/RPB3_RNA_Pol_subunit"/>
</dbReference>
<evidence type="ECO:0000256" key="5">
    <source>
        <dbReference type="ARBA" id="ARBA00023242"/>
    </source>
</evidence>
<evidence type="ECO:0000256" key="7">
    <source>
        <dbReference type="ARBA" id="ARBA00072506"/>
    </source>
</evidence>
<dbReference type="Pfam" id="PF01000">
    <property type="entry name" value="RNA_pol_A_bac"/>
    <property type="match status" value="1"/>
</dbReference>
<dbReference type="GO" id="GO:0003677">
    <property type="term" value="F:DNA binding"/>
    <property type="evidence" value="ECO:0007669"/>
    <property type="project" value="InterPro"/>
</dbReference>
<evidence type="ECO:0000256" key="3">
    <source>
        <dbReference type="ARBA" id="ARBA00022478"/>
    </source>
</evidence>
<proteinExistence type="inferred from homology"/>
<evidence type="ECO:0000256" key="1">
    <source>
        <dbReference type="ARBA" id="ARBA00004123"/>
    </source>
</evidence>
<name>A0A8H3IR53_9LECA</name>
<dbReference type="InterPro" id="IPR036643">
    <property type="entry name" value="RNApol_insert_sf"/>
</dbReference>
<dbReference type="PANTHER" id="PTHR11800:SF2">
    <property type="entry name" value="DNA-DIRECTED RNA POLYMERASE II SUBUNIT RPB3"/>
    <property type="match status" value="1"/>
</dbReference>
<dbReference type="Gene3D" id="3.30.1360.10">
    <property type="entry name" value="RNA polymerase, RBP11-like subunit"/>
    <property type="match status" value="1"/>
</dbReference>
<dbReference type="InterPro" id="IPR022842">
    <property type="entry name" value="RNAP_Rpo3/Rpb3/RPAC1"/>
</dbReference>
<dbReference type="CDD" id="cd07031">
    <property type="entry name" value="RNAP_II_RPB3"/>
    <property type="match status" value="1"/>
</dbReference>
<dbReference type="PANTHER" id="PTHR11800">
    <property type="entry name" value="DNA-DIRECTED RNA POLYMERASE"/>
    <property type="match status" value="1"/>
</dbReference>
<dbReference type="InterPro" id="IPR011263">
    <property type="entry name" value="DNA-dir_RNA_pol_RpoA/D/Rpb3"/>
</dbReference>
<evidence type="ECO:0000256" key="6">
    <source>
        <dbReference type="ARBA" id="ARBA00025804"/>
    </source>
</evidence>
<comment type="subcellular location">
    <subcellularLocation>
        <location evidence="1">Nucleus</location>
    </subcellularLocation>
</comment>
<keyword evidence="4" id="KW-0804">Transcription</keyword>
<dbReference type="FunFam" id="2.170.120.12:FF:000002">
    <property type="entry name" value="DNA-directed RNA polymerase II subunit RPB3"/>
    <property type="match status" value="1"/>
</dbReference>
<keyword evidence="3" id="KW-0240">DNA-directed RNA polymerase</keyword>
<dbReference type="Proteomes" id="UP000664169">
    <property type="component" value="Unassembled WGS sequence"/>
</dbReference>
<dbReference type="SUPFAM" id="SSF55257">
    <property type="entry name" value="RBP11-like subunits of RNA polymerase"/>
    <property type="match status" value="1"/>
</dbReference>
<gene>
    <name evidence="10" type="ORF">GOMPHAMPRED_003597</name>
</gene>
<dbReference type="AlphaFoldDB" id="A0A8H3IR53"/>
<dbReference type="PROSITE" id="PS00446">
    <property type="entry name" value="RNA_POL_D_30KD"/>
    <property type="match status" value="1"/>
</dbReference>
<evidence type="ECO:0000256" key="8">
    <source>
        <dbReference type="SAM" id="MobiDB-lite"/>
    </source>
</evidence>
<dbReference type="GO" id="GO:0006366">
    <property type="term" value="P:transcription by RNA polymerase II"/>
    <property type="evidence" value="ECO:0007669"/>
    <property type="project" value="TreeGrafter"/>
</dbReference>
<dbReference type="NCBIfam" id="NF001988">
    <property type="entry name" value="PRK00783.1"/>
    <property type="match status" value="1"/>
</dbReference>
<dbReference type="SMART" id="SM00662">
    <property type="entry name" value="RPOLD"/>
    <property type="match status" value="1"/>
</dbReference>
<dbReference type="Pfam" id="PF01193">
    <property type="entry name" value="RNA_pol_L"/>
    <property type="match status" value="1"/>
</dbReference>
<dbReference type="HAMAP" id="MF_00320">
    <property type="entry name" value="RNApol_arch_Rpo3"/>
    <property type="match status" value="1"/>
</dbReference>
<dbReference type="EMBL" id="CAJPDQ010000021">
    <property type="protein sequence ID" value="CAF9924335.1"/>
    <property type="molecule type" value="Genomic_DNA"/>
</dbReference>
<dbReference type="Gene3D" id="2.170.120.12">
    <property type="entry name" value="DNA-directed RNA polymerase, insert domain"/>
    <property type="match status" value="1"/>
</dbReference>
<evidence type="ECO:0000256" key="2">
    <source>
        <dbReference type="ARBA" id="ARBA00011730"/>
    </source>
</evidence>
<evidence type="ECO:0000256" key="4">
    <source>
        <dbReference type="ARBA" id="ARBA00023163"/>
    </source>
</evidence>
<feature type="region of interest" description="Disordered" evidence="8">
    <location>
        <begin position="278"/>
        <end position="299"/>
    </location>
</feature>
<protein>
    <recommendedName>
        <fullName evidence="7">DNA-directed RNA polymerase II subunit RPB3</fullName>
    </recommendedName>
</protein>
<evidence type="ECO:0000313" key="10">
    <source>
        <dbReference type="EMBL" id="CAF9924335.1"/>
    </source>
</evidence>